<dbReference type="PATRIC" id="fig|68223.7.peg.4416"/>
<dbReference type="OrthoDB" id="4255006at2"/>
<gene>
    <name evidence="2" type="ORF">VR44_07965</name>
</gene>
<protein>
    <submittedName>
        <fullName evidence="2">Uncharacterized protein</fullName>
    </submittedName>
</protein>
<keyword evidence="3" id="KW-1185">Reference proteome</keyword>
<dbReference type="Proteomes" id="UP000033551">
    <property type="component" value="Unassembled WGS sequence"/>
</dbReference>
<dbReference type="AlphaFoldDB" id="A0A0F4JRR4"/>
<comment type="caution">
    <text evidence="2">The sequence shown here is derived from an EMBL/GenBank/DDBJ whole genome shotgun (WGS) entry which is preliminary data.</text>
</comment>
<name>A0A0F4JRR4_9ACTN</name>
<dbReference type="EMBL" id="JZWV01000160">
    <property type="protein sequence ID" value="KJY36438.1"/>
    <property type="molecule type" value="Genomic_DNA"/>
</dbReference>
<feature type="region of interest" description="Disordered" evidence="1">
    <location>
        <begin position="1"/>
        <end position="24"/>
    </location>
</feature>
<accession>A0A0F4JRR4</accession>
<evidence type="ECO:0000313" key="2">
    <source>
        <dbReference type="EMBL" id="KJY36438.1"/>
    </source>
</evidence>
<proteinExistence type="predicted"/>
<organism evidence="2 3">
    <name type="scientific">Streptomyces katrae</name>
    <dbReference type="NCBI Taxonomy" id="68223"/>
    <lineage>
        <taxon>Bacteria</taxon>
        <taxon>Bacillati</taxon>
        <taxon>Actinomycetota</taxon>
        <taxon>Actinomycetes</taxon>
        <taxon>Kitasatosporales</taxon>
        <taxon>Streptomycetaceae</taxon>
        <taxon>Streptomyces</taxon>
    </lineage>
</organism>
<sequence length="87" mass="9144">MNPAVPAARPGRRRTTTPADAGRAAGQGLRLYEITYLGTGPEPEVRTVEAGEVAAVIEHAGEHGVQVLVRPCRGQVGEPSTRKEDAS</sequence>
<evidence type="ECO:0000313" key="3">
    <source>
        <dbReference type="Proteomes" id="UP000033551"/>
    </source>
</evidence>
<reference evidence="2 3" key="1">
    <citation type="submission" date="2015-02" db="EMBL/GenBank/DDBJ databases">
        <authorList>
            <person name="Ju K.-S."/>
            <person name="Doroghazi J.R."/>
            <person name="Metcalf W."/>
        </authorList>
    </citation>
    <scope>NUCLEOTIDE SEQUENCE [LARGE SCALE GENOMIC DNA]</scope>
    <source>
        <strain evidence="2 3">NRRL ISP-5550</strain>
    </source>
</reference>
<evidence type="ECO:0000256" key="1">
    <source>
        <dbReference type="SAM" id="MobiDB-lite"/>
    </source>
</evidence>